<protein>
    <submittedName>
        <fullName evidence="1">Uncharacterized protein</fullName>
    </submittedName>
</protein>
<dbReference type="EMBL" id="CAJOBD010006124">
    <property type="protein sequence ID" value="CAF4051939.1"/>
    <property type="molecule type" value="Genomic_DNA"/>
</dbReference>
<evidence type="ECO:0000313" key="1">
    <source>
        <dbReference type="EMBL" id="CAF4051939.1"/>
    </source>
</evidence>
<dbReference type="AlphaFoldDB" id="A0A819S252"/>
<gene>
    <name evidence="1" type="ORF">JBS370_LOCUS29089</name>
</gene>
<comment type="caution">
    <text evidence="1">The sequence shown here is derived from an EMBL/GenBank/DDBJ whole genome shotgun (WGS) entry which is preliminary data.</text>
</comment>
<organism evidence="1 2">
    <name type="scientific">Rotaria sordida</name>
    <dbReference type="NCBI Taxonomy" id="392033"/>
    <lineage>
        <taxon>Eukaryota</taxon>
        <taxon>Metazoa</taxon>
        <taxon>Spiralia</taxon>
        <taxon>Gnathifera</taxon>
        <taxon>Rotifera</taxon>
        <taxon>Eurotatoria</taxon>
        <taxon>Bdelloidea</taxon>
        <taxon>Philodinida</taxon>
        <taxon>Philodinidae</taxon>
        <taxon>Rotaria</taxon>
    </lineage>
</organism>
<reference evidence="1" key="1">
    <citation type="submission" date="2021-02" db="EMBL/GenBank/DDBJ databases">
        <authorList>
            <person name="Nowell W R."/>
        </authorList>
    </citation>
    <scope>NUCLEOTIDE SEQUENCE</scope>
</reference>
<dbReference type="Proteomes" id="UP000663836">
    <property type="component" value="Unassembled WGS sequence"/>
</dbReference>
<evidence type="ECO:0000313" key="2">
    <source>
        <dbReference type="Proteomes" id="UP000663836"/>
    </source>
</evidence>
<sequence length="77" mass="8837">MDITKLEDFIREALKSIEKLQFHSEKTGTGVTRIATKPLQCIKQKDKSGSFQCRLIPFKLSTVLVQYLNTFGYRAVK</sequence>
<proteinExistence type="predicted"/>
<name>A0A819S252_9BILA</name>
<accession>A0A819S252</accession>